<dbReference type="OrthoDB" id="9974421at2759"/>
<evidence type="ECO:0000256" key="2">
    <source>
        <dbReference type="ARBA" id="ARBA00010701"/>
    </source>
</evidence>
<keyword evidence="3 11" id="KW-0732">Signal</keyword>
<feature type="active site" description="Charge relay system" evidence="10">
    <location>
        <position position="371"/>
    </location>
</feature>
<accession>A0A4U5NVY9</accession>
<comment type="similarity">
    <text evidence="2 9">Belongs to the AB hydrolase superfamily. Lipase family.</text>
</comment>
<dbReference type="InterPro" id="IPR029058">
    <property type="entry name" value="AB_hydrolase_fold"/>
</dbReference>
<sequence>MLTTAFLFVFLASALSLDPEVHMTTPEIANHWGYPTQTVFVTTHDGYVIELHHIPYGKLSGPPKANETRPVVFLQHGLDCSSSNWVVNMPDQSAAFMFADSGYDVWLGNVRGNTYGKRHKSMSIHSRKFWQFSFDEHVKYDLSAMIDTVLNLTQQKSIYYVGHSQGTLTMFAKLSDDPAFHHKIKKFFALAPIATVRHIKGLFDVVAHTLYPVINFFTAIFGSGEFLPSNWLMKFVASTICRGQIIGQEICNNVMFLIAGPDSKQLNVTRTPVYVAHTPAGTSTQNALHWAQMVLSGKMQKYDYQLSWINQKHYGMSKPPTYDITNVNVDTYLYWSDYDWLADSLDIREHILSNLNPKVLKESNHLNNFNHMDFIWGWMQRRRSTSRLLRLSMRILRRAVLLSIISL</sequence>
<dbReference type="AlphaFoldDB" id="A0A4U5NVY9"/>
<protein>
    <recommendedName>
        <fullName evidence="9">Lipase</fullName>
    </recommendedName>
</protein>
<dbReference type="Proteomes" id="UP000298663">
    <property type="component" value="Unassembled WGS sequence"/>
</dbReference>
<keyword evidence="6" id="KW-0443">Lipid metabolism</keyword>
<comment type="subcellular location">
    <subcellularLocation>
        <location evidence="1">Lysosome lumen</location>
    </subcellularLocation>
</comment>
<evidence type="ECO:0000256" key="8">
    <source>
        <dbReference type="ARBA" id="ARBA00023228"/>
    </source>
</evidence>
<keyword evidence="4 9" id="KW-0378">Hydrolase</keyword>
<evidence type="ECO:0000256" key="9">
    <source>
        <dbReference type="PIRNR" id="PIRNR000862"/>
    </source>
</evidence>
<evidence type="ECO:0000256" key="3">
    <source>
        <dbReference type="ARBA" id="ARBA00022729"/>
    </source>
</evidence>
<dbReference type="Pfam" id="PF04083">
    <property type="entry name" value="Abhydro_lipase"/>
    <property type="match status" value="1"/>
</dbReference>
<feature type="signal peptide" evidence="11">
    <location>
        <begin position="1"/>
        <end position="16"/>
    </location>
</feature>
<evidence type="ECO:0000313" key="14">
    <source>
        <dbReference type="Proteomes" id="UP000298663"/>
    </source>
</evidence>
<keyword evidence="14" id="KW-1185">Reference proteome</keyword>
<keyword evidence="8" id="KW-0458">Lysosome</keyword>
<evidence type="ECO:0000256" key="7">
    <source>
        <dbReference type="ARBA" id="ARBA00023180"/>
    </source>
</evidence>
<feature type="active site" description="Nucleophile" evidence="10">
    <location>
        <position position="164"/>
    </location>
</feature>
<dbReference type="InterPro" id="IPR025483">
    <property type="entry name" value="Lipase_euk"/>
</dbReference>
<dbReference type="GO" id="GO:0016042">
    <property type="term" value="P:lipid catabolic process"/>
    <property type="evidence" value="ECO:0007669"/>
    <property type="project" value="UniProtKB-KW"/>
</dbReference>
<organism evidence="13 14">
    <name type="scientific">Steinernema carpocapsae</name>
    <name type="common">Entomopathogenic nematode</name>
    <dbReference type="NCBI Taxonomy" id="34508"/>
    <lineage>
        <taxon>Eukaryota</taxon>
        <taxon>Metazoa</taxon>
        <taxon>Ecdysozoa</taxon>
        <taxon>Nematoda</taxon>
        <taxon>Chromadorea</taxon>
        <taxon>Rhabditida</taxon>
        <taxon>Tylenchina</taxon>
        <taxon>Panagrolaimomorpha</taxon>
        <taxon>Strongyloidoidea</taxon>
        <taxon>Steinernematidae</taxon>
        <taxon>Steinernema</taxon>
    </lineage>
</organism>
<feature type="active site" description="Charge relay system" evidence="10">
    <location>
        <position position="339"/>
    </location>
</feature>
<dbReference type="PANTHER" id="PTHR11005">
    <property type="entry name" value="LYSOSOMAL ACID LIPASE-RELATED"/>
    <property type="match status" value="1"/>
</dbReference>
<comment type="caution">
    <text evidence="13">The sequence shown here is derived from an EMBL/GenBank/DDBJ whole genome shotgun (WGS) entry which is preliminary data.</text>
</comment>
<keyword evidence="5 9" id="KW-0442">Lipid degradation</keyword>
<dbReference type="SUPFAM" id="SSF53474">
    <property type="entry name" value="alpha/beta-Hydrolases"/>
    <property type="match status" value="1"/>
</dbReference>
<dbReference type="Gene3D" id="3.40.50.1820">
    <property type="entry name" value="alpha/beta hydrolase"/>
    <property type="match status" value="1"/>
</dbReference>
<dbReference type="PIRSF" id="PIRSF000862">
    <property type="entry name" value="Steryl_ester_lip"/>
    <property type="match status" value="1"/>
</dbReference>
<evidence type="ECO:0000259" key="12">
    <source>
        <dbReference type="Pfam" id="PF04083"/>
    </source>
</evidence>
<keyword evidence="7" id="KW-0325">Glycoprotein</keyword>
<evidence type="ECO:0000256" key="5">
    <source>
        <dbReference type="ARBA" id="ARBA00022963"/>
    </source>
</evidence>
<dbReference type="GO" id="GO:0016788">
    <property type="term" value="F:hydrolase activity, acting on ester bonds"/>
    <property type="evidence" value="ECO:0007669"/>
    <property type="project" value="InterPro"/>
</dbReference>
<proteinExistence type="inferred from homology"/>
<name>A0A4U5NVY9_STECR</name>
<evidence type="ECO:0000313" key="13">
    <source>
        <dbReference type="EMBL" id="TKR87460.1"/>
    </source>
</evidence>
<evidence type="ECO:0000256" key="10">
    <source>
        <dbReference type="PIRSR" id="PIRSR000862-1"/>
    </source>
</evidence>
<gene>
    <name evidence="13" type="ORF">L596_011855</name>
</gene>
<dbReference type="FunFam" id="3.40.50.1820:FF:000021">
    <property type="entry name" value="Lipase"/>
    <property type="match status" value="1"/>
</dbReference>
<evidence type="ECO:0000256" key="6">
    <source>
        <dbReference type="ARBA" id="ARBA00023098"/>
    </source>
</evidence>
<reference evidence="13 14" key="2">
    <citation type="journal article" date="2019" name="G3 (Bethesda)">
        <title>Hybrid Assembly of the Genome of the Entomopathogenic Nematode Steinernema carpocapsae Identifies the X-Chromosome.</title>
        <authorList>
            <person name="Serra L."/>
            <person name="Macchietto M."/>
            <person name="Macias-Munoz A."/>
            <person name="McGill C.J."/>
            <person name="Rodriguez I.M."/>
            <person name="Rodriguez B."/>
            <person name="Murad R."/>
            <person name="Mortazavi A."/>
        </authorList>
    </citation>
    <scope>NUCLEOTIDE SEQUENCE [LARGE SCALE GENOMIC DNA]</scope>
    <source>
        <strain evidence="13 14">ALL</strain>
    </source>
</reference>
<dbReference type="EMBL" id="AZBU02000003">
    <property type="protein sequence ID" value="TKR87460.1"/>
    <property type="molecule type" value="Genomic_DNA"/>
</dbReference>
<dbReference type="STRING" id="34508.A0A4U5NVY9"/>
<feature type="chain" id="PRO_5020863111" description="Lipase" evidence="11">
    <location>
        <begin position="17"/>
        <end position="407"/>
    </location>
</feature>
<evidence type="ECO:0000256" key="1">
    <source>
        <dbReference type="ARBA" id="ARBA00004227"/>
    </source>
</evidence>
<dbReference type="GO" id="GO:0043202">
    <property type="term" value="C:lysosomal lumen"/>
    <property type="evidence" value="ECO:0007669"/>
    <property type="project" value="UniProtKB-SubCell"/>
</dbReference>
<feature type="domain" description="Partial AB-hydrolase lipase" evidence="12">
    <location>
        <begin position="25"/>
        <end position="88"/>
    </location>
</feature>
<evidence type="ECO:0000256" key="11">
    <source>
        <dbReference type="SAM" id="SignalP"/>
    </source>
</evidence>
<dbReference type="InterPro" id="IPR006693">
    <property type="entry name" value="AB_hydrolase_lipase"/>
</dbReference>
<reference evidence="13 14" key="1">
    <citation type="journal article" date="2015" name="Genome Biol.">
        <title>Comparative genomics of Steinernema reveals deeply conserved gene regulatory networks.</title>
        <authorList>
            <person name="Dillman A.R."/>
            <person name="Macchietto M."/>
            <person name="Porter C.F."/>
            <person name="Rogers A."/>
            <person name="Williams B."/>
            <person name="Antoshechkin I."/>
            <person name="Lee M.M."/>
            <person name="Goodwin Z."/>
            <person name="Lu X."/>
            <person name="Lewis E.E."/>
            <person name="Goodrich-Blair H."/>
            <person name="Stock S.P."/>
            <person name="Adams B.J."/>
            <person name="Sternberg P.W."/>
            <person name="Mortazavi A."/>
        </authorList>
    </citation>
    <scope>NUCLEOTIDE SEQUENCE [LARGE SCALE GENOMIC DNA]</scope>
    <source>
        <strain evidence="13 14">ALL</strain>
    </source>
</reference>
<evidence type="ECO:0000256" key="4">
    <source>
        <dbReference type="ARBA" id="ARBA00022801"/>
    </source>
</evidence>